<organism evidence="6 7">
    <name type="scientific">Merluccius polli</name>
    <name type="common">Benguela hake</name>
    <name type="synonym">Merluccius cadenati</name>
    <dbReference type="NCBI Taxonomy" id="89951"/>
    <lineage>
        <taxon>Eukaryota</taxon>
        <taxon>Metazoa</taxon>
        <taxon>Chordata</taxon>
        <taxon>Craniata</taxon>
        <taxon>Vertebrata</taxon>
        <taxon>Euteleostomi</taxon>
        <taxon>Actinopterygii</taxon>
        <taxon>Neopterygii</taxon>
        <taxon>Teleostei</taxon>
        <taxon>Neoteleostei</taxon>
        <taxon>Acanthomorphata</taxon>
        <taxon>Zeiogadaria</taxon>
        <taxon>Gadariae</taxon>
        <taxon>Gadiformes</taxon>
        <taxon>Gadoidei</taxon>
        <taxon>Merlucciidae</taxon>
        <taxon>Merluccius</taxon>
    </lineage>
</organism>
<dbReference type="AlphaFoldDB" id="A0AA47M1B5"/>
<dbReference type="InterPro" id="IPR050991">
    <property type="entry name" value="ECM_Regulatory_Proteins"/>
</dbReference>
<dbReference type="GO" id="GO:0043394">
    <property type="term" value="F:proteoglycan binding"/>
    <property type="evidence" value="ECO:0007669"/>
    <property type="project" value="TreeGrafter"/>
</dbReference>
<dbReference type="PANTHER" id="PTHR46708">
    <property type="entry name" value="TENASCIN"/>
    <property type="match status" value="1"/>
</dbReference>
<feature type="region of interest" description="Disordered" evidence="3">
    <location>
        <begin position="586"/>
        <end position="614"/>
    </location>
</feature>
<dbReference type="PROSITE" id="PS50853">
    <property type="entry name" value="FN3"/>
    <property type="match status" value="5"/>
</dbReference>
<keyword evidence="7" id="KW-1185">Reference proteome</keyword>
<protein>
    <submittedName>
        <fullName evidence="6">Collagen alpha-1(VII) chain</fullName>
    </submittedName>
</protein>
<dbReference type="Gene3D" id="2.60.40.10">
    <property type="entry name" value="Immunoglobulins"/>
    <property type="match status" value="6"/>
</dbReference>
<dbReference type="PANTHER" id="PTHR46708:SF7">
    <property type="entry name" value="FIBRONECTIN TYPE-III DOMAIN-CONTAINING PROTEIN"/>
    <property type="match status" value="1"/>
</dbReference>
<evidence type="ECO:0000259" key="5">
    <source>
        <dbReference type="PROSITE" id="PS50853"/>
    </source>
</evidence>
<evidence type="ECO:0000313" key="7">
    <source>
        <dbReference type="Proteomes" id="UP001174136"/>
    </source>
</evidence>
<evidence type="ECO:0000256" key="1">
    <source>
        <dbReference type="ARBA" id="ARBA00004239"/>
    </source>
</evidence>
<feature type="region of interest" description="Disordered" evidence="3">
    <location>
        <begin position="846"/>
        <end position="867"/>
    </location>
</feature>
<dbReference type="FunFam" id="2.60.40.10:FF:001333">
    <property type="entry name" value="collagen alpha-1(VII) chain isoform X2"/>
    <property type="match status" value="1"/>
</dbReference>
<dbReference type="InterPro" id="IPR002035">
    <property type="entry name" value="VWF_A"/>
</dbReference>
<accession>A0AA47M1B5</accession>
<dbReference type="SMART" id="SM00327">
    <property type="entry name" value="VWA"/>
    <property type="match status" value="1"/>
</dbReference>
<keyword evidence="2" id="KW-0677">Repeat</keyword>
<dbReference type="Pfam" id="PF00041">
    <property type="entry name" value="fn3"/>
    <property type="match status" value="3"/>
</dbReference>
<dbReference type="EMBL" id="JAOPHQ010006346">
    <property type="protein sequence ID" value="KAK0131818.1"/>
    <property type="molecule type" value="Genomic_DNA"/>
</dbReference>
<dbReference type="InterPro" id="IPR013783">
    <property type="entry name" value="Ig-like_fold"/>
</dbReference>
<dbReference type="Pfam" id="PF00092">
    <property type="entry name" value="VWA"/>
    <property type="match status" value="1"/>
</dbReference>
<feature type="domain" description="Fibronectin type-III" evidence="5">
    <location>
        <begin position="241"/>
        <end position="337"/>
    </location>
</feature>
<reference evidence="6" key="1">
    <citation type="journal article" date="2023" name="Front. Mar. Sci.">
        <title>A new Merluccius polli reference genome to investigate the effects of global change in West African waters.</title>
        <authorList>
            <person name="Mateo J.L."/>
            <person name="Blanco-Fernandez C."/>
            <person name="Garcia-Vazquez E."/>
            <person name="Machado-Schiaffino G."/>
        </authorList>
    </citation>
    <scope>NUCLEOTIDE SEQUENCE</scope>
    <source>
        <strain evidence="6">C29</strain>
        <tissue evidence="6">Fin</tissue>
    </source>
</reference>
<dbReference type="GO" id="GO:0005201">
    <property type="term" value="F:extracellular matrix structural constituent"/>
    <property type="evidence" value="ECO:0007669"/>
    <property type="project" value="TreeGrafter"/>
</dbReference>
<dbReference type="GO" id="GO:0005581">
    <property type="term" value="C:collagen trimer"/>
    <property type="evidence" value="ECO:0007669"/>
    <property type="project" value="UniProtKB-KW"/>
</dbReference>
<dbReference type="InterPro" id="IPR003961">
    <property type="entry name" value="FN3_dom"/>
</dbReference>
<evidence type="ECO:0000259" key="4">
    <source>
        <dbReference type="PROSITE" id="PS50234"/>
    </source>
</evidence>
<dbReference type="CDD" id="cd00063">
    <property type="entry name" value="FN3"/>
    <property type="match status" value="5"/>
</dbReference>
<feature type="domain" description="Fibronectin type-III" evidence="5">
    <location>
        <begin position="769"/>
        <end position="861"/>
    </location>
</feature>
<dbReference type="Gene3D" id="3.40.50.410">
    <property type="entry name" value="von Willebrand factor, type A domain"/>
    <property type="match status" value="1"/>
</dbReference>
<comment type="caution">
    <text evidence="6">The sequence shown here is derived from an EMBL/GenBank/DDBJ whole genome shotgun (WGS) entry which is preliminary data.</text>
</comment>
<feature type="region of interest" description="Disordered" evidence="3">
    <location>
        <begin position="117"/>
        <end position="147"/>
    </location>
</feature>
<evidence type="ECO:0000256" key="2">
    <source>
        <dbReference type="ARBA" id="ARBA00022737"/>
    </source>
</evidence>
<dbReference type="GO" id="GO:0007044">
    <property type="term" value="P:cell-substrate junction assembly"/>
    <property type="evidence" value="ECO:0007669"/>
    <property type="project" value="TreeGrafter"/>
</dbReference>
<gene>
    <name evidence="6" type="primary">COL7A1_0</name>
    <name evidence="6" type="ORF">N1851_033396</name>
</gene>
<dbReference type="FunFam" id="2.60.40.10:FF:000307">
    <property type="entry name" value="collagen alpha-1(VII) chain isoform X1"/>
    <property type="match status" value="1"/>
</dbReference>
<keyword evidence="6" id="KW-0176">Collagen</keyword>
<evidence type="ECO:0000313" key="6">
    <source>
        <dbReference type="EMBL" id="KAK0131818.1"/>
    </source>
</evidence>
<comment type="subcellular location">
    <subcellularLocation>
        <location evidence="1">Secreted</location>
        <location evidence="1">Extracellular space</location>
    </subcellularLocation>
</comment>
<feature type="domain" description="Fibronectin type-III" evidence="5">
    <location>
        <begin position="425"/>
        <end position="515"/>
    </location>
</feature>
<dbReference type="SUPFAM" id="SSF53300">
    <property type="entry name" value="vWA-like"/>
    <property type="match status" value="1"/>
</dbReference>
<dbReference type="GO" id="GO:0007399">
    <property type="term" value="P:nervous system development"/>
    <property type="evidence" value="ECO:0007669"/>
    <property type="project" value="TreeGrafter"/>
</dbReference>
<name>A0AA47M1B5_MERPO</name>
<feature type="compositionally biased region" description="Basic residues" evidence="3">
    <location>
        <begin position="846"/>
        <end position="855"/>
    </location>
</feature>
<sequence length="880" mass="96273">MVSINLSCLLGSQVVKMWGWFLPCGSLLSSVNQAETQDVDKCTGSRHCPSWWTASSSIGRLNFLQVKGFMVVSPSPFSSYVGQSGIRFGAVQYSDTSRVEFELQHLLEWHRAGQRYREPSTTRAGTHRTGLASSSWQTTSFNPRKQSGRPEGIAILITDGKSQDSVQEPAQKLRGQGVVVFAVGIKSADKSELALIASEPRRDFTSFVGEFKLLNTLLPLVGPRVCSSAGGVYANDEAFSGPSNIQFVGQTSDSLRFRWSPATGPVSGYVVQYTPLSGLGQPITAELRQEAVSASQRIFTARELRSGTDYLVTVLSQYPNSVGESTSAKQRTKALPGVSSLRLVQAGFFSLSLAWERPSSTFQAYRLTLRPASKLKEVSLSADSTTTTLEGLQPDTEYAISLYPLFSRNAASPSTLTARTLRLEPVQQLVVDTESESSVRVRWRGVAGARAYRLVWGPFTGRDVDTVEVAGNRDFHSLSNLQPDTEYIVTVIPLYKSNTEGPAATARFKIERQEQQILRAEPSSPSAVSLIWNLIQSSKGYRLERARAKQLFSKSTTRYLLAGLQPGTEYLITLYTLYEGREEATPASTSSAVDQPVGKGIEPAGGGVPGQHRETRLDGRRRRTQYRFLIVKLRRGGKRKPAVSPGNQDDARPPACPYGVSVTALVGERAGDARHQQVGRITDLRVIHVNSRRIRIGWLGVAGATGYRVTWRQGTNEEQSRVLGPEGTAFTIEGLQPDEPLLIGVAAMADQRVGEAVTLTARTNGHGGGVSGLRVVDISAQRIRISWSPVSRATGYRVVWRRDDGVEVTRSVAANTTSFSIDGLQADSAYRVSVPPLSQRFSCRTHNRSIPSRRTKQTEDGLRPGNICSYAKSNKHFTDD</sequence>
<dbReference type="GO" id="GO:0005576">
    <property type="term" value="C:extracellular region"/>
    <property type="evidence" value="ECO:0007669"/>
    <property type="project" value="UniProtKB-SubCell"/>
</dbReference>
<evidence type="ECO:0000256" key="3">
    <source>
        <dbReference type="SAM" id="MobiDB-lite"/>
    </source>
</evidence>
<feature type="domain" description="Fibronectin type-III" evidence="5">
    <location>
        <begin position="680"/>
        <end position="767"/>
    </location>
</feature>
<dbReference type="GO" id="GO:0007507">
    <property type="term" value="P:heart development"/>
    <property type="evidence" value="ECO:0007669"/>
    <property type="project" value="TreeGrafter"/>
</dbReference>
<dbReference type="GO" id="GO:0007160">
    <property type="term" value="P:cell-matrix adhesion"/>
    <property type="evidence" value="ECO:0007669"/>
    <property type="project" value="TreeGrafter"/>
</dbReference>
<dbReference type="SUPFAM" id="SSF49265">
    <property type="entry name" value="Fibronectin type III"/>
    <property type="match status" value="4"/>
</dbReference>
<dbReference type="GO" id="GO:0005178">
    <property type="term" value="F:integrin binding"/>
    <property type="evidence" value="ECO:0007669"/>
    <property type="project" value="TreeGrafter"/>
</dbReference>
<feature type="domain" description="VWFA" evidence="4">
    <location>
        <begin position="54"/>
        <end position="221"/>
    </location>
</feature>
<feature type="domain" description="Fibronectin type-III" evidence="5">
    <location>
        <begin position="338"/>
        <end position="424"/>
    </location>
</feature>
<dbReference type="InterPro" id="IPR036116">
    <property type="entry name" value="FN3_sf"/>
</dbReference>
<feature type="compositionally biased region" description="Polar residues" evidence="3">
    <location>
        <begin position="131"/>
        <end position="145"/>
    </location>
</feature>
<dbReference type="InterPro" id="IPR036465">
    <property type="entry name" value="vWFA_dom_sf"/>
</dbReference>
<dbReference type="SMART" id="SM00060">
    <property type="entry name" value="FN3"/>
    <property type="match status" value="6"/>
</dbReference>
<dbReference type="PROSITE" id="PS50234">
    <property type="entry name" value="VWFA"/>
    <property type="match status" value="1"/>
</dbReference>
<dbReference type="Proteomes" id="UP001174136">
    <property type="component" value="Unassembled WGS sequence"/>
</dbReference>
<proteinExistence type="predicted"/>